<dbReference type="EMBL" id="JBHUCJ010000014">
    <property type="protein sequence ID" value="MFD3223537.1"/>
    <property type="molecule type" value="Genomic_DNA"/>
</dbReference>
<dbReference type="InterPro" id="IPR014347">
    <property type="entry name" value="Tautomerase/MIF_sf"/>
</dbReference>
<keyword evidence="4" id="KW-1185">Reference proteome</keyword>
<evidence type="ECO:0000313" key="1">
    <source>
        <dbReference type="EMBL" id="ADW72790.1"/>
    </source>
</evidence>
<dbReference type="AlphaFoldDB" id="A0A0H3F9R1"/>
<sequence>MPFSRISLPAHRADAWQDAISAILQEALVDHFSVPKDDCFQLFEPVSRHQRVINPTYLAGENDRRSDDFLLFHITAGKPRNGYQKQQLFHHLAEKLHLTLGISQADVMVVVSFTQPEDWSFSHGEMFRIAQGARS</sequence>
<dbReference type="PANTHER" id="PTHR38460">
    <property type="entry name" value="TAUTOMERASE YOLI-RELATED"/>
    <property type="match status" value="1"/>
</dbReference>
<evidence type="ECO:0000313" key="4">
    <source>
        <dbReference type="Proteomes" id="UP001598201"/>
    </source>
</evidence>
<dbReference type="Proteomes" id="UP001598201">
    <property type="component" value="Unassembled WGS sequence"/>
</dbReference>
<reference evidence="1 3" key="2">
    <citation type="journal article" date="2012" name="J. Bacteriol.">
        <title>Complete Genome Sequence of Rahnella sp. Strain Y9602, a Gammaproteobacterium Isolate from Metal- and Radionuclide-Contaminated Soil.</title>
        <authorList>
            <person name="Martinez R.J."/>
            <person name="Bruce D."/>
            <person name="Detter C."/>
            <person name="Goodwin L.A."/>
            <person name="Han J."/>
            <person name="Han C.S."/>
            <person name="Held B."/>
            <person name="Land M.L."/>
            <person name="Mikhailova N."/>
            <person name="Nolan M."/>
            <person name="Pennacchio L."/>
            <person name="Pitluck S."/>
            <person name="Tapia R."/>
            <person name="Woyke T."/>
            <person name="Sobecky P.A."/>
        </authorList>
    </citation>
    <scope>NUCLEOTIDE SEQUENCE [LARGE SCALE GENOMIC DNA]</scope>
    <source>
        <strain evidence="1 3">Y9602</strain>
    </source>
</reference>
<dbReference type="Gene3D" id="3.30.429.10">
    <property type="entry name" value="Macrophage Migration Inhibitory Factor"/>
    <property type="match status" value="1"/>
</dbReference>
<dbReference type="KEGG" id="rah:Rahaq_1167"/>
<evidence type="ECO:0000313" key="3">
    <source>
        <dbReference type="Proteomes" id="UP000007257"/>
    </source>
</evidence>
<organism evidence="1 3">
    <name type="scientific">Rahnella sp. (strain Y9602)</name>
    <dbReference type="NCBI Taxonomy" id="2703885"/>
    <lineage>
        <taxon>Bacteria</taxon>
        <taxon>Pseudomonadati</taxon>
        <taxon>Pseudomonadota</taxon>
        <taxon>Gammaproteobacteria</taxon>
        <taxon>Enterobacterales</taxon>
        <taxon>Yersiniaceae</taxon>
        <taxon>Rahnella</taxon>
    </lineage>
</organism>
<dbReference type="PANTHER" id="PTHR38460:SF1">
    <property type="entry name" value="TAUTOMERASE YOLI-RELATED"/>
    <property type="match status" value="1"/>
</dbReference>
<proteinExistence type="predicted"/>
<accession>A0A0H3F9R1</accession>
<dbReference type="OrthoDB" id="9804765at2"/>
<dbReference type="HOGENOM" id="CLU_148073_0_0_6"/>
<gene>
    <name evidence="1" type="ordered locus">Rahaq_1167</name>
    <name evidence="2" type="ORF">ACFPK4_08315</name>
</gene>
<protein>
    <submittedName>
        <fullName evidence="2">Tautomerase family protein</fullName>
    </submittedName>
</protein>
<dbReference type="InterPro" id="IPR037479">
    <property type="entry name" value="Tauto_MSAD"/>
</dbReference>
<dbReference type="Pfam" id="PF14552">
    <property type="entry name" value="Tautomerase_2"/>
    <property type="match status" value="1"/>
</dbReference>
<evidence type="ECO:0000313" key="2">
    <source>
        <dbReference type="EMBL" id="MFD3223537.1"/>
    </source>
</evidence>
<reference evidence="2 4" key="3">
    <citation type="submission" date="2024-09" db="EMBL/GenBank/DDBJ databases">
        <title>Genomes of Rahnella.</title>
        <authorList>
            <person name="Mnguni F.C."/>
            <person name="Shin G.Y."/>
            <person name="Coutinho T."/>
        </authorList>
    </citation>
    <scope>NUCLEOTIDE SEQUENCE [LARGE SCALE GENOMIC DNA]</scope>
    <source>
        <strain evidence="2 4">20WA0057</strain>
    </source>
</reference>
<dbReference type="Proteomes" id="UP000007257">
    <property type="component" value="Chromosome"/>
</dbReference>
<name>A0A0H3F9R1_RAHSY</name>
<dbReference type="eggNOG" id="COG1942">
    <property type="taxonomic scope" value="Bacteria"/>
</dbReference>
<dbReference type="RefSeq" id="WP_013574495.1">
    <property type="nucleotide sequence ID" value="NC_015061.1"/>
</dbReference>
<reference evidence="3" key="1">
    <citation type="submission" date="2011-01" db="EMBL/GenBank/DDBJ databases">
        <title>Complete sequence of chromosome of Rahnella sp. Y9602.</title>
        <authorList>
            <consortium name="US DOE Joint Genome Institute"/>
            <person name="Lucas S."/>
            <person name="Copeland A."/>
            <person name="Lapidus A."/>
            <person name="Cheng J.-F."/>
            <person name="Goodwin L."/>
            <person name="Pitluck S."/>
            <person name="Lu M."/>
            <person name="Detter J.C."/>
            <person name="Han C."/>
            <person name="Tapia R."/>
            <person name="Land M."/>
            <person name="Hauser L."/>
            <person name="Kyrpides N."/>
            <person name="Ivanova N."/>
            <person name="Ovchinnikova G."/>
            <person name="Pagani I."/>
            <person name="Sobecky P.A."/>
            <person name="Martinez R.J."/>
            <person name="Woyke T."/>
        </authorList>
    </citation>
    <scope>NUCLEOTIDE SEQUENCE [LARGE SCALE GENOMIC DNA]</scope>
    <source>
        <strain evidence="3">Y9602</strain>
    </source>
</reference>
<dbReference type="EMBL" id="CP002505">
    <property type="protein sequence ID" value="ADW72790.1"/>
    <property type="molecule type" value="Genomic_DNA"/>
</dbReference>
<dbReference type="SUPFAM" id="SSF55331">
    <property type="entry name" value="Tautomerase/MIF"/>
    <property type="match status" value="1"/>
</dbReference>